<dbReference type="Proteomes" id="UP000033647">
    <property type="component" value="Unassembled WGS sequence"/>
</dbReference>
<name>A0A0F4GVM8_9PEZI</name>
<accession>A0A0F4GVM8</accession>
<keyword evidence="5" id="KW-1185">Reference proteome</keyword>
<dbReference type="PANTHER" id="PTHR45994">
    <property type="entry name" value="FI21225P1"/>
    <property type="match status" value="1"/>
</dbReference>
<dbReference type="PANTHER" id="PTHR45994:SF1">
    <property type="entry name" value="FI21225P1"/>
    <property type="match status" value="1"/>
</dbReference>
<evidence type="ECO:0000313" key="4">
    <source>
        <dbReference type="EMBL" id="KJY01304.1"/>
    </source>
</evidence>
<keyword evidence="2" id="KW-0963">Cytoplasm</keyword>
<dbReference type="InterPro" id="IPR016024">
    <property type="entry name" value="ARM-type_fold"/>
</dbReference>
<gene>
    <name evidence="4" type="ORF">TI39_contig297g00012</name>
</gene>
<feature type="domain" description="UNC-45/Cro1/She4 central" evidence="3">
    <location>
        <begin position="221"/>
        <end position="379"/>
    </location>
</feature>
<dbReference type="OrthoDB" id="5574718at2759"/>
<dbReference type="Gene3D" id="1.25.10.10">
    <property type="entry name" value="Leucine-rich Repeat Variant"/>
    <property type="match status" value="1"/>
</dbReference>
<organism evidence="4 5">
    <name type="scientific">Zymoseptoria brevis</name>
    <dbReference type="NCBI Taxonomy" id="1047168"/>
    <lineage>
        <taxon>Eukaryota</taxon>
        <taxon>Fungi</taxon>
        <taxon>Dikarya</taxon>
        <taxon>Ascomycota</taxon>
        <taxon>Pezizomycotina</taxon>
        <taxon>Dothideomycetes</taxon>
        <taxon>Dothideomycetidae</taxon>
        <taxon>Mycosphaerellales</taxon>
        <taxon>Mycosphaerellaceae</taxon>
        <taxon>Zymoseptoria</taxon>
    </lineage>
</organism>
<dbReference type="AlphaFoldDB" id="A0A0F4GVM8"/>
<dbReference type="GO" id="GO:0005737">
    <property type="term" value="C:cytoplasm"/>
    <property type="evidence" value="ECO:0007669"/>
    <property type="project" value="UniProtKB-SubCell"/>
</dbReference>
<evidence type="ECO:0000256" key="1">
    <source>
        <dbReference type="ARBA" id="ARBA00004496"/>
    </source>
</evidence>
<dbReference type="InterPro" id="IPR024660">
    <property type="entry name" value="UCS_central_dom"/>
</dbReference>
<protein>
    <submittedName>
        <fullName evidence="4">Actin cytoskeleton organization protein (Cro1)</fullName>
    </submittedName>
</protein>
<evidence type="ECO:0000256" key="2">
    <source>
        <dbReference type="ARBA" id="ARBA00022490"/>
    </source>
</evidence>
<dbReference type="STRING" id="1047168.A0A0F4GVM8"/>
<reference evidence="4 5" key="1">
    <citation type="submission" date="2015-03" db="EMBL/GenBank/DDBJ databases">
        <title>RNA-seq based gene annotation and comparative genomics of four Zymoseptoria species reveal species-specific pathogenicity related genes and transposable element activity.</title>
        <authorList>
            <person name="Grandaubert J."/>
            <person name="Bhattacharyya A."/>
            <person name="Stukenbrock E.H."/>
        </authorList>
    </citation>
    <scope>NUCLEOTIDE SEQUENCE [LARGE SCALE GENOMIC DNA]</scope>
    <source>
        <strain evidence="4 5">Zb18110</strain>
    </source>
</reference>
<sequence>MSAGGKQDRIALLLEQANAAALADSLVKASELLKEASHLDPENAKVKEAWLGLQKQEQTGDLLKLIHGYLDCGKEESGQKALLVIRQKRLSPSEAEEAIRILLDFTREVKLLDTLTGTLLYISVDARKVLVARFKEPISELFDHLFDRGEESFKALATLPFEEALWRSKDDQKAAQRDLFRLGIAKLIDAGIDHLERPMQMIARQLSVAPDNVSDLIDDDVFEVVLMSLDIRLEASLRRQAMLATAKALETLKEKGDTLFGHFLASKVAKQTNDDLIVAFSAASAVFPMVPAVAANLFMTDGFVQQLVPNLERNSEAASHGQRKSRTLEQAALELLSAACVDKSCREAIDRYCSNWLRDLSEEREGTHKALAALILAKINSSSQEEITAKLADLVLVGDGERDQAVEGLAYTSLQPKIKEEIAANPKLLRSLVDALTERKSATFGCLTVFSNLTTYRTVQTAEQKKMAQLKAYANSSKPAPADPLDNEIFVTSRARRLLDVNVVPALVSCSTQTTSPANIAIVVQILLSLSKDQKHRPQMAQQGAIKLLLQIRDRLSKTDKSSPEASSIERSASHALARLLISVNPSHVFSATLSASSAVSVLIPLLSIDQDAEQRDLLPAFEALLALTNLASMPDNTIRDLQIRNAWIQLEELLFSSNTLVQRASVELVCNLMASPSGVAKFADGSNDAKRRVQILLALADVEDLATRRAAGGALAMLTEWDAAVTAVLDKEGSVGIVLGLCEEESEELRHRGFACLLNVVNAPGEVGVRGVKAVKDAEGGEVVKDALRSTKNPDVLALGVGVLKKLMG</sequence>
<evidence type="ECO:0000259" key="3">
    <source>
        <dbReference type="Pfam" id="PF11701"/>
    </source>
</evidence>
<proteinExistence type="predicted"/>
<comment type="caution">
    <text evidence="4">The sequence shown here is derived from an EMBL/GenBank/DDBJ whole genome shotgun (WGS) entry which is preliminary data.</text>
</comment>
<dbReference type="SUPFAM" id="SSF48371">
    <property type="entry name" value="ARM repeat"/>
    <property type="match status" value="1"/>
</dbReference>
<dbReference type="EMBL" id="LAFY01000289">
    <property type="protein sequence ID" value="KJY01304.1"/>
    <property type="molecule type" value="Genomic_DNA"/>
</dbReference>
<dbReference type="GO" id="GO:0051879">
    <property type="term" value="F:Hsp90 protein binding"/>
    <property type="evidence" value="ECO:0007669"/>
    <property type="project" value="TreeGrafter"/>
</dbReference>
<comment type="subcellular location">
    <subcellularLocation>
        <location evidence="1">Cytoplasm</location>
    </subcellularLocation>
</comment>
<dbReference type="InterPro" id="IPR011989">
    <property type="entry name" value="ARM-like"/>
</dbReference>
<dbReference type="Pfam" id="PF11701">
    <property type="entry name" value="UNC45-central"/>
    <property type="match status" value="1"/>
</dbReference>
<evidence type="ECO:0000313" key="5">
    <source>
        <dbReference type="Proteomes" id="UP000033647"/>
    </source>
</evidence>
<dbReference type="Gene3D" id="1.25.10.100">
    <property type="match status" value="1"/>
</dbReference>